<sequence length="280" mass="31497">MASSWVPTAPQDTRVLDLQTVKPWPGKPWPQQRQPPPQPIPPFRKPRSGAWTDAIAKAAKILSLNPKRVRPNYNAKSGKLPVRYDEPDSSFVLAELVRKVHSMQQRPLPDRRDNSLVERTLLELLHAVVDDGCKEKCGMNVPTLYKAGTEKEDLKIIRAAIVSIEEPALCNNAMVAAQVRKCKFDAERVEDGSPQKKLNGGPWSASQHRDDEMTGAIQPSPQRKRDPLDFGNRIEQALLKMDKWADAWLSGAMPQTDLAWDSFEFCLCMPDVLEDGEIKE</sequence>
<evidence type="ECO:0000256" key="1">
    <source>
        <dbReference type="SAM" id="MobiDB-lite"/>
    </source>
</evidence>
<evidence type="ECO:0000313" key="3">
    <source>
        <dbReference type="Proteomes" id="UP001316803"/>
    </source>
</evidence>
<name>A0AAN8EMM4_9EURO</name>
<proteinExistence type="predicted"/>
<organism evidence="2 3">
    <name type="scientific">Knufia fluminis</name>
    <dbReference type="NCBI Taxonomy" id="191047"/>
    <lineage>
        <taxon>Eukaryota</taxon>
        <taxon>Fungi</taxon>
        <taxon>Dikarya</taxon>
        <taxon>Ascomycota</taxon>
        <taxon>Pezizomycotina</taxon>
        <taxon>Eurotiomycetes</taxon>
        <taxon>Chaetothyriomycetidae</taxon>
        <taxon>Chaetothyriales</taxon>
        <taxon>Trichomeriaceae</taxon>
        <taxon>Knufia</taxon>
    </lineage>
</organism>
<evidence type="ECO:0000313" key="2">
    <source>
        <dbReference type="EMBL" id="KAK5950161.1"/>
    </source>
</evidence>
<feature type="region of interest" description="Disordered" evidence="1">
    <location>
        <begin position="190"/>
        <end position="228"/>
    </location>
</feature>
<feature type="compositionally biased region" description="Pro residues" evidence="1">
    <location>
        <begin position="25"/>
        <end position="43"/>
    </location>
</feature>
<accession>A0AAN8EMM4</accession>
<keyword evidence="3" id="KW-1185">Reference proteome</keyword>
<comment type="caution">
    <text evidence="2">The sequence shown here is derived from an EMBL/GenBank/DDBJ whole genome shotgun (WGS) entry which is preliminary data.</text>
</comment>
<dbReference type="Proteomes" id="UP001316803">
    <property type="component" value="Unassembled WGS sequence"/>
</dbReference>
<feature type="region of interest" description="Disordered" evidence="1">
    <location>
        <begin position="1"/>
        <end position="48"/>
    </location>
</feature>
<dbReference type="EMBL" id="JAKLMC020000029">
    <property type="protein sequence ID" value="KAK5950161.1"/>
    <property type="molecule type" value="Genomic_DNA"/>
</dbReference>
<reference evidence="2 3" key="1">
    <citation type="submission" date="2022-12" db="EMBL/GenBank/DDBJ databases">
        <title>Genomic features and morphological characterization of a novel Knufia sp. strain isolated from spacecraft assembly facility.</title>
        <authorList>
            <person name="Teixeira M."/>
            <person name="Chander A.M."/>
            <person name="Stajich J.E."/>
            <person name="Venkateswaran K."/>
        </authorList>
    </citation>
    <scope>NUCLEOTIDE SEQUENCE [LARGE SCALE GENOMIC DNA]</scope>
    <source>
        <strain evidence="2 3">FJI-L2-BK-P2</strain>
    </source>
</reference>
<gene>
    <name evidence="2" type="ORF">OHC33_008876</name>
</gene>
<protein>
    <submittedName>
        <fullName evidence="2">Uncharacterized protein</fullName>
    </submittedName>
</protein>
<dbReference type="AlphaFoldDB" id="A0AAN8EMM4"/>